<dbReference type="InterPro" id="IPR038750">
    <property type="entry name" value="YczE/YyaS-like"/>
</dbReference>
<sequence>MTHSSRLLLTRCVRLSAGLALYGVCMALLLRAGLGADPWTVFTQGIAEKTGWSPGAVLLGVSVVVFALWIPLRQRPGVGTVANALCVGPFLDVALWALPTPHGLPVRALYLLAGVLGIALATGLYVGVGWGPGPRDGLMTGLAHLGLPLAVGRTLVEVSVLAGGWLLGGTVGPGTVLFMATIGPLVGYALPRLTLAPAEPRASR</sequence>
<name>A0A4Y3QXL9_STRCI</name>
<dbReference type="PANTHER" id="PTHR40078:SF1">
    <property type="entry name" value="INTEGRAL MEMBRANE PROTEIN"/>
    <property type="match status" value="1"/>
</dbReference>
<dbReference type="OrthoDB" id="154912at2"/>
<evidence type="ECO:0000256" key="1">
    <source>
        <dbReference type="SAM" id="Phobius"/>
    </source>
</evidence>
<gene>
    <name evidence="2" type="ORF">SCA03_17390</name>
</gene>
<protein>
    <submittedName>
        <fullName evidence="2">Membrane protein</fullName>
    </submittedName>
</protein>
<keyword evidence="3" id="KW-1185">Reference proteome</keyword>
<keyword evidence="1" id="KW-1133">Transmembrane helix</keyword>
<comment type="caution">
    <text evidence="2">The sequence shown here is derived from an EMBL/GenBank/DDBJ whole genome shotgun (WGS) entry which is preliminary data.</text>
</comment>
<evidence type="ECO:0000313" key="3">
    <source>
        <dbReference type="Proteomes" id="UP000319210"/>
    </source>
</evidence>
<evidence type="ECO:0000313" key="2">
    <source>
        <dbReference type="EMBL" id="GEB49188.1"/>
    </source>
</evidence>
<reference evidence="2 3" key="1">
    <citation type="submission" date="2019-06" db="EMBL/GenBank/DDBJ databases">
        <title>Whole genome shotgun sequence of Streptomyces cacaoi subsp. cacaoi NBRC 12748.</title>
        <authorList>
            <person name="Hosoyama A."/>
            <person name="Uohara A."/>
            <person name="Ohji S."/>
            <person name="Ichikawa N."/>
        </authorList>
    </citation>
    <scope>NUCLEOTIDE SEQUENCE [LARGE SCALE GENOMIC DNA]</scope>
    <source>
        <strain evidence="2 3">NBRC 12748</strain>
    </source>
</reference>
<dbReference type="Pfam" id="PF19700">
    <property type="entry name" value="DUF6198"/>
    <property type="match status" value="1"/>
</dbReference>
<organism evidence="2 3">
    <name type="scientific">Streptomyces cacaoi</name>
    <dbReference type="NCBI Taxonomy" id="1898"/>
    <lineage>
        <taxon>Bacteria</taxon>
        <taxon>Bacillati</taxon>
        <taxon>Actinomycetota</taxon>
        <taxon>Actinomycetes</taxon>
        <taxon>Kitasatosporales</taxon>
        <taxon>Streptomycetaceae</taxon>
        <taxon>Streptomyces</taxon>
    </lineage>
</organism>
<feature type="transmembrane region" description="Helical" evidence="1">
    <location>
        <begin position="77"/>
        <end position="98"/>
    </location>
</feature>
<dbReference type="Proteomes" id="UP000319210">
    <property type="component" value="Unassembled WGS sequence"/>
</dbReference>
<keyword evidence="1" id="KW-0812">Transmembrane</keyword>
<feature type="transmembrane region" description="Helical" evidence="1">
    <location>
        <begin position="12"/>
        <end position="32"/>
    </location>
</feature>
<accession>A0A4Y3QXL9</accession>
<dbReference type="AlphaFoldDB" id="A0A4Y3QXL9"/>
<proteinExistence type="predicted"/>
<feature type="transmembrane region" description="Helical" evidence="1">
    <location>
        <begin position="52"/>
        <end position="70"/>
    </location>
</feature>
<keyword evidence="1" id="KW-0472">Membrane</keyword>
<dbReference type="EMBL" id="BJMM01000006">
    <property type="protein sequence ID" value="GEB49188.1"/>
    <property type="molecule type" value="Genomic_DNA"/>
</dbReference>
<feature type="transmembrane region" description="Helical" evidence="1">
    <location>
        <begin position="110"/>
        <end position="130"/>
    </location>
</feature>
<dbReference type="PANTHER" id="PTHR40078">
    <property type="entry name" value="INTEGRAL MEMBRANE PROTEIN-RELATED"/>
    <property type="match status" value="1"/>
</dbReference>